<organism evidence="2 3">
    <name type="scientific">Acer saccharum</name>
    <name type="common">Sugar maple</name>
    <dbReference type="NCBI Taxonomy" id="4024"/>
    <lineage>
        <taxon>Eukaryota</taxon>
        <taxon>Viridiplantae</taxon>
        <taxon>Streptophyta</taxon>
        <taxon>Embryophyta</taxon>
        <taxon>Tracheophyta</taxon>
        <taxon>Spermatophyta</taxon>
        <taxon>Magnoliopsida</taxon>
        <taxon>eudicotyledons</taxon>
        <taxon>Gunneridae</taxon>
        <taxon>Pentapetalae</taxon>
        <taxon>rosids</taxon>
        <taxon>malvids</taxon>
        <taxon>Sapindales</taxon>
        <taxon>Sapindaceae</taxon>
        <taxon>Hippocastanoideae</taxon>
        <taxon>Acereae</taxon>
        <taxon>Acer</taxon>
    </lineage>
</organism>
<sequence>MFTSQEIIPKGFSSTLHQLDKLETTLAPLPGYLAYLNGEEVASSVLPASVKDDIALNEETEVIPPELANYVLNPNWMAANHQKELGDESQSPQSGEESVNRPEVEDGKCTLQGDVDDDAKSYALC</sequence>
<protein>
    <submittedName>
        <fullName evidence="2">Uncharacterized protein</fullName>
    </submittedName>
</protein>
<dbReference type="EMBL" id="JAUESC010000002">
    <property type="protein sequence ID" value="KAK0604363.1"/>
    <property type="molecule type" value="Genomic_DNA"/>
</dbReference>
<evidence type="ECO:0000313" key="3">
    <source>
        <dbReference type="Proteomes" id="UP001168877"/>
    </source>
</evidence>
<proteinExistence type="predicted"/>
<feature type="region of interest" description="Disordered" evidence="1">
    <location>
        <begin position="81"/>
        <end position="117"/>
    </location>
</feature>
<comment type="caution">
    <text evidence="2">The sequence shown here is derived from an EMBL/GenBank/DDBJ whole genome shotgun (WGS) entry which is preliminary data.</text>
</comment>
<dbReference type="Proteomes" id="UP001168877">
    <property type="component" value="Unassembled WGS sequence"/>
</dbReference>
<accession>A0AA39W6E1</accession>
<dbReference type="AlphaFoldDB" id="A0AA39W6E1"/>
<evidence type="ECO:0000313" key="2">
    <source>
        <dbReference type="EMBL" id="KAK0604363.1"/>
    </source>
</evidence>
<evidence type="ECO:0000256" key="1">
    <source>
        <dbReference type="SAM" id="MobiDB-lite"/>
    </source>
</evidence>
<gene>
    <name evidence="2" type="ORF">LWI29_014899</name>
</gene>
<name>A0AA39W6E1_ACESA</name>
<reference evidence="2" key="1">
    <citation type="journal article" date="2022" name="Plant J.">
        <title>Strategies of tolerance reflected in two North American maple genomes.</title>
        <authorList>
            <person name="McEvoy S.L."/>
            <person name="Sezen U.U."/>
            <person name="Trouern-Trend A."/>
            <person name="McMahon S.M."/>
            <person name="Schaberg P.G."/>
            <person name="Yang J."/>
            <person name="Wegrzyn J.L."/>
            <person name="Swenson N.G."/>
        </authorList>
    </citation>
    <scope>NUCLEOTIDE SEQUENCE</scope>
    <source>
        <strain evidence="2">NS2018</strain>
    </source>
</reference>
<reference evidence="2" key="2">
    <citation type="submission" date="2023-06" db="EMBL/GenBank/DDBJ databases">
        <authorList>
            <person name="Swenson N.G."/>
            <person name="Wegrzyn J.L."/>
            <person name="Mcevoy S.L."/>
        </authorList>
    </citation>
    <scope>NUCLEOTIDE SEQUENCE</scope>
    <source>
        <strain evidence="2">NS2018</strain>
        <tissue evidence="2">Leaf</tissue>
    </source>
</reference>
<feature type="compositionally biased region" description="Basic and acidic residues" evidence="1">
    <location>
        <begin position="98"/>
        <end position="108"/>
    </location>
</feature>
<keyword evidence="3" id="KW-1185">Reference proteome</keyword>
<feature type="compositionally biased region" description="Polar residues" evidence="1">
    <location>
        <begin position="88"/>
        <end position="97"/>
    </location>
</feature>